<protein>
    <recommendedName>
        <fullName evidence="3">Smr domain-containing protein</fullName>
    </recommendedName>
</protein>
<dbReference type="EMBL" id="LIAV01000251">
    <property type="protein sequence ID" value="KRO39037.1"/>
    <property type="molecule type" value="Genomic_DNA"/>
</dbReference>
<dbReference type="AlphaFoldDB" id="A0A0R2PSP1"/>
<accession>A0A0R2PSP1</accession>
<sequence length="78" mass="9006">MRVFEERGITHLDLHGVRHQEVSAEVLNFIYQYQELLPLIIICGNSNKMIEVTARCLESSDITFSSPRFGLLRIEKIS</sequence>
<gene>
    <name evidence="1" type="ORF">ABR63_06290</name>
</gene>
<reference evidence="2" key="1">
    <citation type="submission" date="2015-10" db="EMBL/GenBank/DDBJ databases">
        <title>Metagenome-Assembled Genomes uncover a global brackish microbiome.</title>
        <authorList>
            <person name="Hugerth L.W."/>
            <person name="Larsson J."/>
            <person name="Alneberg J."/>
            <person name="Lindh M.V."/>
            <person name="Legrand C."/>
            <person name="Pinhassi J."/>
            <person name="Andersson A."/>
        </authorList>
    </citation>
    <scope>NUCLEOTIDE SEQUENCE [LARGE SCALE GENOMIC DNA]</scope>
</reference>
<proteinExistence type="predicted"/>
<evidence type="ECO:0000313" key="2">
    <source>
        <dbReference type="Proteomes" id="UP000050874"/>
    </source>
</evidence>
<evidence type="ECO:0000313" key="1">
    <source>
        <dbReference type="EMBL" id="KRO39037.1"/>
    </source>
</evidence>
<comment type="caution">
    <text evidence="1">The sequence shown here is derived from an EMBL/GenBank/DDBJ whole genome shotgun (WGS) entry which is preliminary data.</text>
</comment>
<dbReference type="Proteomes" id="UP000050874">
    <property type="component" value="Unassembled WGS sequence"/>
</dbReference>
<evidence type="ECO:0008006" key="3">
    <source>
        <dbReference type="Google" id="ProtNLM"/>
    </source>
</evidence>
<organism evidence="1 2">
    <name type="scientific">SAR86 cluster bacterium BACL1 MAG-120920-bin57</name>
    <dbReference type="NCBI Taxonomy" id="1655571"/>
    <lineage>
        <taxon>Bacteria</taxon>
        <taxon>Pseudomonadati</taxon>
        <taxon>Pseudomonadota</taxon>
        <taxon>Gammaproteobacteria</taxon>
        <taxon>SAR86 cluster</taxon>
    </lineage>
</organism>
<name>A0A0R2PSP1_9GAMM</name>